<evidence type="ECO:0000313" key="2">
    <source>
        <dbReference type="EMBL" id="SAM07359.1"/>
    </source>
</evidence>
<sequence>MSTHFPPTKVKHQVPPVFYSVFPYSDSDSYLIHTTKVKGPWIIKTKLRPNLQGTPHARSNQRFTINKGTLCHLSLFFFITTLISNMLPRFLTRLAGLPAAVPGKKLAYASAGATAAYLYAQQCKNDVLYFNKA</sequence>
<evidence type="ECO:0000256" key="1">
    <source>
        <dbReference type="SAM" id="Phobius"/>
    </source>
</evidence>
<dbReference type="AlphaFoldDB" id="A0A168RT68"/>
<accession>A0A168RT68</accession>
<dbReference type="InParanoid" id="A0A168RT68"/>
<organism evidence="2">
    <name type="scientific">Absidia glauca</name>
    <name type="common">Pin mould</name>
    <dbReference type="NCBI Taxonomy" id="4829"/>
    <lineage>
        <taxon>Eukaryota</taxon>
        <taxon>Fungi</taxon>
        <taxon>Fungi incertae sedis</taxon>
        <taxon>Mucoromycota</taxon>
        <taxon>Mucoromycotina</taxon>
        <taxon>Mucoromycetes</taxon>
        <taxon>Mucorales</taxon>
        <taxon>Cunninghamellaceae</taxon>
        <taxon>Absidia</taxon>
    </lineage>
</organism>
<keyword evidence="1" id="KW-0812">Transmembrane</keyword>
<keyword evidence="1" id="KW-0472">Membrane</keyword>
<feature type="transmembrane region" description="Helical" evidence="1">
    <location>
        <begin position="68"/>
        <end position="87"/>
    </location>
</feature>
<reference evidence="2" key="1">
    <citation type="submission" date="2016-04" db="EMBL/GenBank/DDBJ databases">
        <authorList>
            <person name="Evans L.H."/>
            <person name="Alamgir A."/>
            <person name="Owens N."/>
            <person name="Weber N.D."/>
            <person name="Virtaneva K."/>
            <person name="Barbian K."/>
            <person name="Babar A."/>
            <person name="Rosenke K."/>
        </authorList>
    </citation>
    <scope>NUCLEOTIDE SEQUENCE [LARGE SCALE GENOMIC DNA]</scope>
    <source>
        <strain evidence="2">CBS 101.48</strain>
    </source>
</reference>
<evidence type="ECO:0000313" key="3">
    <source>
        <dbReference type="Proteomes" id="UP000078561"/>
    </source>
</evidence>
<keyword evidence="1" id="KW-1133">Transmembrane helix</keyword>
<gene>
    <name evidence="2" type="primary">ABSGL_13000.1 scaffold 13554</name>
</gene>
<name>A0A168RT68_ABSGL</name>
<dbReference type="Proteomes" id="UP000078561">
    <property type="component" value="Unassembled WGS sequence"/>
</dbReference>
<dbReference type="EMBL" id="LT554740">
    <property type="protein sequence ID" value="SAM07359.1"/>
    <property type="molecule type" value="Genomic_DNA"/>
</dbReference>
<keyword evidence="3" id="KW-1185">Reference proteome</keyword>
<proteinExistence type="predicted"/>
<dbReference type="OrthoDB" id="10576963at2759"/>
<protein>
    <submittedName>
        <fullName evidence="2">Uncharacterized protein</fullName>
    </submittedName>
</protein>